<dbReference type="AlphaFoldDB" id="W2TAQ2"/>
<dbReference type="PRINTS" id="PR00237">
    <property type="entry name" value="GPCRRHODOPSN"/>
</dbReference>
<dbReference type="KEGG" id="nai:NECAME_10599"/>
<name>W2TAQ2_NECAM</name>
<feature type="domain" description="G-protein coupled receptors family 1 profile" evidence="6">
    <location>
        <begin position="31"/>
        <end position="134"/>
    </location>
</feature>
<dbReference type="OMA" id="KRSKRMY"/>
<keyword evidence="4 5" id="KW-0472">Membrane</keyword>
<dbReference type="PANTHER" id="PTHR46955:SF3">
    <property type="entry name" value="G_PROTEIN_RECEP_F1_2 DOMAIN-CONTAINING PROTEIN"/>
    <property type="match status" value="1"/>
</dbReference>
<sequence>MENSEDFMITNSICLYVDIFLLIICILQILANFVVLFVWCTSKRLLRNDSLILLVSLAFIDFVYAVLQFPYLIILIAGAKPDDVPFNYNPWIIVPLGGLSAALMKSGCTITTAIAIDRVLALYFPVQYYKQSKR</sequence>
<evidence type="ECO:0000256" key="3">
    <source>
        <dbReference type="ARBA" id="ARBA00022989"/>
    </source>
</evidence>
<dbReference type="Proteomes" id="UP000053676">
    <property type="component" value="Unassembled WGS sequence"/>
</dbReference>
<accession>W2TAQ2</accession>
<feature type="transmembrane region" description="Helical" evidence="5">
    <location>
        <begin position="91"/>
        <end position="124"/>
    </location>
</feature>
<dbReference type="SUPFAM" id="SSF81321">
    <property type="entry name" value="Family A G protein-coupled receptor-like"/>
    <property type="match status" value="1"/>
</dbReference>
<proteinExistence type="predicted"/>
<keyword evidence="2 5" id="KW-0812">Transmembrane</keyword>
<dbReference type="STRING" id="51031.W2TAQ2"/>
<dbReference type="PANTHER" id="PTHR46955">
    <property type="entry name" value="PROTEIN CBG01349-RELATED"/>
    <property type="match status" value="1"/>
</dbReference>
<dbReference type="GO" id="GO:0004930">
    <property type="term" value="F:G protein-coupled receptor activity"/>
    <property type="evidence" value="ECO:0007669"/>
    <property type="project" value="InterPro"/>
</dbReference>
<dbReference type="OrthoDB" id="5842325at2759"/>
<evidence type="ECO:0000256" key="4">
    <source>
        <dbReference type="ARBA" id="ARBA00023136"/>
    </source>
</evidence>
<feature type="transmembrane region" description="Helical" evidence="5">
    <location>
        <begin position="51"/>
        <end position="79"/>
    </location>
</feature>
<dbReference type="InterPro" id="IPR017452">
    <property type="entry name" value="GPCR_Rhodpsn_7TM"/>
</dbReference>
<evidence type="ECO:0000313" key="7">
    <source>
        <dbReference type="EMBL" id="ETN78092.1"/>
    </source>
</evidence>
<dbReference type="Gene3D" id="1.20.1070.10">
    <property type="entry name" value="Rhodopsin 7-helix transmembrane proteins"/>
    <property type="match status" value="1"/>
</dbReference>
<keyword evidence="8" id="KW-1185">Reference proteome</keyword>
<evidence type="ECO:0000259" key="6">
    <source>
        <dbReference type="PROSITE" id="PS50262"/>
    </source>
</evidence>
<feature type="transmembrane region" description="Helical" evidence="5">
    <location>
        <begin position="15"/>
        <end position="39"/>
    </location>
</feature>
<evidence type="ECO:0000256" key="1">
    <source>
        <dbReference type="ARBA" id="ARBA00004370"/>
    </source>
</evidence>
<dbReference type="InterPro" id="IPR019420">
    <property type="entry name" value="7TM_GPCR_serpentine_rcpt_Srbc"/>
</dbReference>
<dbReference type="Pfam" id="PF10316">
    <property type="entry name" value="7TM_GPCR_Srbc"/>
    <property type="match status" value="1"/>
</dbReference>
<dbReference type="InterPro" id="IPR000276">
    <property type="entry name" value="GPCR_Rhodpsn"/>
</dbReference>
<dbReference type="GO" id="GO:0016020">
    <property type="term" value="C:membrane"/>
    <property type="evidence" value="ECO:0007669"/>
    <property type="project" value="UniProtKB-SubCell"/>
</dbReference>
<keyword evidence="3 5" id="KW-1133">Transmembrane helix</keyword>
<evidence type="ECO:0000256" key="5">
    <source>
        <dbReference type="SAM" id="Phobius"/>
    </source>
</evidence>
<reference evidence="8" key="1">
    <citation type="journal article" date="2014" name="Nat. Genet.">
        <title>Genome of the human hookworm Necator americanus.</title>
        <authorList>
            <person name="Tang Y.T."/>
            <person name="Gao X."/>
            <person name="Rosa B.A."/>
            <person name="Abubucker S."/>
            <person name="Hallsworth-Pepin K."/>
            <person name="Martin J."/>
            <person name="Tyagi R."/>
            <person name="Heizer E."/>
            <person name="Zhang X."/>
            <person name="Bhonagiri-Palsikar V."/>
            <person name="Minx P."/>
            <person name="Warren W.C."/>
            <person name="Wang Q."/>
            <person name="Zhan B."/>
            <person name="Hotez P.J."/>
            <person name="Sternberg P.W."/>
            <person name="Dougall A."/>
            <person name="Gaze S.T."/>
            <person name="Mulvenna J."/>
            <person name="Sotillo J."/>
            <person name="Ranganathan S."/>
            <person name="Rabelo E.M."/>
            <person name="Wilson R.K."/>
            <person name="Felgner P.L."/>
            <person name="Bethony J."/>
            <person name="Hawdon J.M."/>
            <person name="Gasser R.B."/>
            <person name="Loukas A."/>
            <person name="Mitreva M."/>
        </authorList>
    </citation>
    <scope>NUCLEOTIDE SEQUENCE [LARGE SCALE GENOMIC DNA]</scope>
</reference>
<dbReference type="EMBL" id="KI660095">
    <property type="protein sequence ID" value="ETN78092.1"/>
    <property type="molecule type" value="Genomic_DNA"/>
</dbReference>
<comment type="subcellular location">
    <subcellularLocation>
        <location evidence="1">Membrane</location>
    </subcellularLocation>
</comment>
<dbReference type="InterPro" id="IPR052322">
    <property type="entry name" value="Mito_rRNA_Mtase_NSUN4"/>
</dbReference>
<dbReference type="PROSITE" id="PS50262">
    <property type="entry name" value="G_PROTEIN_RECEP_F1_2"/>
    <property type="match status" value="1"/>
</dbReference>
<evidence type="ECO:0000256" key="2">
    <source>
        <dbReference type="ARBA" id="ARBA00022692"/>
    </source>
</evidence>
<protein>
    <recommendedName>
        <fullName evidence="6">G-protein coupled receptors family 1 profile domain-containing protein</fullName>
    </recommendedName>
</protein>
<organism evidence="7 8">
    <name type="scientific">Necator americanus</name>
    <name type="common">Human hookworm</name>
    <dbReference type="NCBI Taxonomy" id="51031"/>
    <lineage>
        <taxon>Eukaryota</taxon>
        <taxon>Metazoa</taxon>
        <taxon>Ecdysozoa</taxon>
        <taxon>Nematoda</taxon>
        <taxon>Chromadorea</taxon>
        <taxon>Rhabditida</taxon>
        <taxon>Rhabditina</taxon>
        <taxon>Rhabditomorpha</taxon>
        <taxon>Strongyloidea</taxon>
        <taxon>Ancylostomatidae</taxon>
        <taxon>Bunostominae</taxon>
        <taxon>Necator</taxon>
    </lineage>
</organism>
<gene>
    <name evidence="7" type="ORF">NECAME_10599</name>
</gene>
<evidence type="ECO:0000313" key="8">
    <source>
        <dbReference type="Proteomes" id="UP000053676"/>
    </source>
</evidence>